<accession>Q10K58</accession>
<protein>
    <submittedName>
        <fullName evidence="2">Uncharacterized protein</fullName>
    </submittedName>
</protein>
<dbReference type="AlphaFoldDB" id="Q10K58"/>
<proteinExistence type="predicted"/>
<gene>
    <name evidence="2" type="ordered locus">LOC_Os03g27810</name>
</gene>
<dbReference type="EMBL" id="DP000009">
    <property type="protein sequence ID" value="ABF96417.1"/>
    <property type="molecule type" value="Genomic_DNA"/>
</dbReference>
<feature type="region of interest" description="Disordered" evidence="1">
    <location>
        <begin position="34"/>
        <end position="124"/>
    </location>
</feature>
<evidence type="ECO:0000313" key="2">
    <source>
        <dbReference type="EMBL" id="ABF96417.1"/>
    </source>
</evidence>
<organism evidence="2">
    <name type="scientific">Oryza sativa subsp. japonica</name>
    <name type="common">Rice</name>
    <dbReference type="NCBI Taxonomy" id="39947"/>
    <lineage>
        <taxon>Eukaryota</taxon>
        <taxon>Viridiplantae</taxon>
        <taxon>Streptophyta</taxon>
        <taxon>Embryophyta</taxon>
        <taxon>Tracheophyta</taxon>
        <taxon>Spermatophyta</taxon>
        <taxon>Magnoliopsida</taxon>
        <taxon>Liliopsida</taxon>
        <taxon>Poales</taxon>
        <taxon>Poaceae</taxon>
        <taxon>BOP clade</taxon>
        <taxon>Oryzoideae</taxon>
        <taxon>Oryzeae</taxon>
        <taxon>Oryzinae</taxon>
        <taxon>Oryza</taxon>
        <taxon>Oryza sativa</taxon>
    </lineage>
</organism>
<name>Q10K58_ORYSJ</name>
<sequence>MWRRKHEVGIAHRQEIVSRGDEIDGDNEDVAEATTSLAIRPAMAERDRKTRPGVAEGDRRDRRGSTMDGAPDARGERGSAVAGRPLTEGQSRRAWRGTADVEGRDDEVVDGEHEGCDCGVPGGWGQRQLGRARASATFKQGEAAGLLLGAAAMDSSRRQADGADQVGGGVKEAGGIGGFVGLVALGDGSLSRN</sequence>
<evidence type="ECO:0000256" key="1">
    <source>
        <dbReference type="SAM" id="MobiDB-lite"/>
    </source>
</evidence>
<reference evidence="2" key="1">
    <citation type="journal article" date="2005" name="Genome Res.">
        <title>Sequence, annotation, and analysis of synteny between rice chromosome 3 and diverged grass species.</title>
        <authorList>
            <consortium name="Rice Chromosome 3 Sequencing Consortium"/>
            <person name="Buell C.R."/>
            <person name="Yuan Q."/>
            <person name="Ouyang S."/>
            <person name="Liu J."/>
            <person name="Zhu W."/>
            <person name="Wang A."/>
            <person name="Maiti R."/>
            <person name="Haas B."/>
            <person name="Wortman J."/>
            <person name="Pertea M."/>
            <person name="Jones K.M."/>
            <person name="Kim M."/>
            <person name="Overton L."/>
            <person name="Tsitrin T."/>
            <person name="Fadrosh D."/>
            <person name="Bera J."/>
            <person name="Weaver B."/>
            <person name="Jin S."/>
            <person name="Johri S."/>
            <person name="Reardon M."/>
            <person name="Webb K."/>
            <person name="Hill J."/>
            <person name="Moffat K."/>
            <person name="Tallon L."/>
            <person name="Van Aken S."/>
            <person name="Lewis M."/>
            <person name="Utterback T."/>
            <person name="Feldblyum T."/>
            <person name="Zismann V."/>
            <person name="Iobst S."/>
            <person name="Hsiao J."/>
            <person name="de Vazeille A.R."/>
            <person name="Salzberg S.L."/>
            <person name="White O."/>
            <person name="Fraser C."/>
            <person name="Yu Y."/>
            <person name="Kim H."/>
            <person name="Rambo T."/>
            <person name="Currie J."/>
            <person name="Collura K."/>
            <person name="Kernodle-Thompson S."/>
            <person name="Wei F."/>
            <person name="Kudrna K."/>
            <person name="Ammiraju J.S."/>
            <person name="Luo M."/>
            <person name="Goicoechea J.L."/>
            <person name="Wing R.A."/>
            <person name="Henry D."/>
            <person name="Oates R."/>
            <person name="Palmer M."/>
            <person name="Pries G."/>
            <person name="Saski C."/>
            <person name="Simmons J."/>
            <person name="Soderlund C."/>
            <person name="Nelson W."/>
            <person name="de la Bastide M."/>
            <person name="Spiegel L."/>
            <person name="Nascimento L."/>
            <person name="Huang E."/>
            <person name="Preston R."/>
            <person name="Zutavern T."/>
            <person name="Palmer L."/>
            <person name="O'Shaughnessy A."/>
            <person name="Dike S."/>
            <person name="McCombie W.R."/>
            <person name="Minx P."/>
            <person name="Cordum H."/>
            <person name="Wilson R."/>
            <person name="Jin W."/>
            <person name="Lee H.R."/>
            <person name="Jiang J."/>
            <person name="Jackson S."/>
        </authorList>
    </citation>
    <scope>NUCLEOTIDE SEQUENCE [LARGE SCALE GENOMIC DNA]</scope>
</reference>
<feature type="compositionally biased region" description="Basic and acidic residues" evidence="1">
    <location>
        <begin position="43"/>
        <end position="77"/>
    </location>
</feature>
<reference evidence="2" key="2">
    <citation type="submission" date="2006-06" db="EMBL/GenBank/DDBJ databases">
        <authorList>
            <person name="Buell R."/>
            <person name="Wing R.A."/>
            <person name="McCombie W.A."/>
            <person name="Ouyang S."/>
        </authorList>
    </citation>
    <scope>NUCLEOTIDE SEQUENCE</scope>
</reference>